<evidence type="ECO:0000313" key="2">
    <source>
        <dbReference type="EMBL" id="QHT33098.1"/>
    </source>
</evidence>
<evidence type="ECO:0000256" key="1">
    <source>
        <dbReference type="SAM" id="MobiDB-lite"/>
    </source>
</evidence>
<reference evidence="2" key="1">
    <citation type="journal article" date="2020" name="Nature">
        <title>Giant virus diversity and host interactions through global metagenomics.</title>
        <authorList>
            <person name="Schulz F."/>
            <person name="Roux S."/>
            <person name="Paez-Espino D."/>
            <person name="Jungbluth S."/>
            <person name="Walsh D.A."/>
            <person name="Denef V.J."/>
            <person name="McMahon K.D."/>
            <person name="Konstantinidis K.T."/>
            <person name="Eloe-Fadrosh E.A."/>
            <person name="Kyrpides N.C."/>
            <person name="Woyke T."/>
        </authorList>
    </citation>
    <scope>NUCLEOTIDE SEQUENCE</scope>
    <source>
        <strain evidence="2">GVMAG-M-3300009161-34</strain>
    </source>
</reference>
<feature type="region of interest" description="Disordered" evidence="1">
    <location>
        <begin position="1"/>
        <end position="39"/>
    </location>
</feature>
<dbReference type="EMBL" id="MN738958">
    <property type="protein sequence ID" value="QHT33098.1"/>
    <property type="molecule type" value="Genomic_DNA"/>
</dbReference>
<accession>A0A6C0EVR2</accession>
<name>A0A6C0EVR2_9ZZZZ</name>
<feature type="compositionally biased region" description="Polar residues" evidence="1">
    <location>
        <begin position="1"/>
        <end position="26"/>
    </location>
</feature>
<sequence>MVKTRQQQAKQQETHTGVGVQTRSGASKSEKSEKPKKLERVELPRIVLSKEMNKRFQIKKAIAKNSRETVMERKLKKLFKYQRQYKEHRKQNNDEMLALWKNFNSAFTLIEGLYKFKDRVEDR</sequence>
<dbReference type="AlphaFoldDB" id="A0A6C0EVR2"/>
<organism evidence="2">
    <name type="scientific">viral metagenome</name>
    <dbReference type="NCBI Taxonomy" id="1070528"/>
    <lineage>
        <taxon>unclassified sequences</taxon>
        <taxon>metagenomes</taxon>
        <taxon>organismal metagenomes</taxon>
    </lineage>
</organism>
<protein>
    <submittedName>
        <fullName evidence="2">Uncharacterized protein</fullName>
    </submittedName>
</protein>
<proteinExistence type="predicted"/>
<feature type="compositionally biased region" description="Basic and acidic residues" evidence="1">
    <location>
        <begin position="28"/>
        <end position="39"/>
    </location>
</feature>